<feature type="region of interest" description="Disordered" evidence="1">
    <location>
        <begin position="200"/>
        <end position="229"/>
    </location>
</feature>
<dbReference type="PROSITE" id="PS50858">
    <property type="entry name" value="BSD"/>
    <property type="match status" value="1"/>
</dbReference>
<dbReference type="InterPro" id="IPR005607">
    <property type="entry name" value="BSD_dom"/>
</dbReference>
<dbReference type="Pfam" id="PF03909">
    <property type="entry name" value="BSD"/>
    <property type="match status" value="1"/>
</dbReference>
<dbReference type="Proteomes" id="UP000440578">
    <property type="component" value="Unassembled WGS sequence"/>
</dbReference>
<name>A0A6A4V9U5_AMPAM</name>
<keyword evidence="4" id="KW-1185">Reference proteome</keyword>
<dbReference type="PANTHER" id="PTHR16019">
    <property type="entry name" value="SYNAPSE-ASSOCIATED PROTEIN"/>
    <property type="match status" value="1"/>
</dbReference>
<feature type="compositionally biased region" description="Basic and acidic residues" evidence="1">
    <location>
        <begin position="137"/>
        <end position="159"/>
    </location>
</feature>
<proteinExistence type="predicted"/>
<accession>A0A6A4V9U5</accession>
<evidence type="ECO:0000313" key="4">
    <source>
        <dbReference type="Proteomes" id="UP000440578"/>
    </source>
</evidence>
<dbReference type="PANTHER" id="PTHR16019:SF6">
    <property type="entry name" value="SYNAPSE-ASSOCIATED PROTEIN 1"/>
    <property type="match status" value="1"/>
</dbReference>
<dbReference type="GO" id="GO:0005634">
    <property type="term" value="C:nucleus"/>
    <property type="evidence" value="ECO:0007669"/>
    <property type="project" value="TreeGrafter"/>
</dbReference>
<dbReference type="SUPFAM" id="SSF140383">
    <property type="entry name" value="BSD domain-like"/>
    <property type="match status" value="1"/>
</dbReference>
<evidence type="ECO:0000259" key="2">
    <source>
        <dbReference type="PROSITE" id="PS50858"/>
    </source>
</evidence>
<dbReference type="InterPro" id="IPR051494">
    <property type="entry name" value="BSD_domain-containing"/>
</dbReference>
<evidence type="ECO:0000313" key="3">
    <source>
        <dbReference type="EMBL" id="KAF0293047.1"/>
    </source>
</evidence>
<dbReference type="AlphaFoldDB" id="A0A6A4V9U5"/>
<dbReference type="GO" id="GO:0038203">
    <property type="term" value="P:TORC2 signaling"/>
    <property type="evidence" value="ECO:0007669"/>
    <property type="project" value="TreeGrafter"/>
</dbReference>
<reference evidence="3 4" key="1">
    <citation type="submission" date="2019-07" db="EMBL/GenBank/DDBJ databases">
        <title>Draft genome assembly of a fouling barnacle, Amphibalanus amphitrite (Darwin, 1854): The first reference genome for Thecostraca.</title>
        <authorList>
            <person name="Kim W."/>
        </authorList>
    </citation>
    <scope>NUCLEOTIDE SEQUENCE [LARGE SCALE GENOMIC DNA]</scope>
    <source>
        <strain evidence="3">SNU_AA5</strain>
        <tissue evidence="3">Soma without cirri and trophi</tissue>
    </source>
</reference>
<feature type="region of interest" description="Disordered" evidence="1">
    <location>
        <begin position="118"/>
        <end position="188"/>
    </location>
</feature>
<evidence type="ECO:0000256" key="1">
    <source>
        <dbReference type="SAM" id="MobiDB-lite"/>
    </source>
</evidence>
<feature type="domain" description="BSD" evidence="2">
    <location>
        <begin position="57"/>
        <end position="109"/>
    </location>
</feature>
<dbReference type="EMBL" id="VIIS01001775">
    <property type="protein sequence ID" value="KAF0293047.1"/>
    <property type="molecule type" value="Genomic_DNA"/>
</dbReference>
<sequence length="229" mass="26380">MLTEFNKENEAFINSKKSPSEAVAPWVGYADEETLKEQILALSTDNRNFVRSPPSGVQFQFDMDTYMPMAAAVLREDPELEKRRYELVPKAINEETFWRNYFYRVSLIRQSSELSSLAQEGHDSKDSSRTSSVEAAEPAKESREEEEAAERPDSPHEFVSDSIQPSSQDLEEVRAGIRQLGMNKKDEDWERELNAELGEYELVQEDSNGDWEKDIEQMLEDEEPEADLK</sequence>
<feature type="compositionally biased region" description="Acidic residues" evidence="1">
    <location>
        <begin position="200"/>
        <end position="209"/>
    </location>
</feature>
<comment type="caution">
    <text evidence="3">The sequence shown here is derived from an EMBL/GenBank/DDBJ whole genome shotgun (WGS) entry which is preliminary data.</text>
</comment>
<organism evidence="3 4">
    <name type="scientific">Amphibalanus amphitrite</name>
    <name type="common">Striped barnacle</name>
    <name type="synonym">Balanus amphitrite</name>
    <dbReference type="NCBI Taxonomy" id="1232801"/>
    <lineage>
        <taxon>Eukaryota</taxon>
        <taxon>Metazoa</taxon>
        <taxon>Ecdysozoa</taxon>
        <taxon>Arthropoda</taxon>
        <taxon>Crustacea</taxon>
        <taxon>Multicrustacea</taxon>
        <taxon>Cirripedia</taxon>
        <taxon>Thoracica</taxon>
        <taxon>Thoracicalcarea</taxon>
        <taxon>Balanomorpha</taxon>
        <taxon>Balanoidea</taxon>
        <taxon>Balanidae</taxon>
        <taxon>Amphibalaninae</taxon>
        <taxon>Amphibalanus</taxon>
    </lineage>
</organism>
<protein>
    <submittedName>
        <fullName evidence="3">Synapse-associated protein 1</fullName>
    </submittedName>
</protein>
<dbReference type="Gene3D" id="1.10.3970.10">
    <property type="entry name" value="BSD domain"/>
    <property type="match status" value="1"/>
</dbReference>
<feature type="compositionally biased region" description="Acidic residues" evidence="1">
    <location>
        <begin position="217"/>
        <end position="229"/>
    </location>
</feature>
<dbReference type="SMART" id="SM00751">
    <property type="entry name" value="BSD"/>
    <property type="match status" value="1"/>
</dbReference>
<dbReference type="GO" id="GO:0005794">
    <property type="term" value="C:Golgi apparatus"/>
    <property type="evidence" value="ECO:0007669"/>
    <property type="project" value="TreeGrafter"/>
</dbReference>
<dbReference type="OrthoDB" id="47923at2759"/>
<gene>
    <name evidence="3" type="primary">Syap1</name>
    <name evidence="3" type="ORF">FJT64_000979</name>
</gene>
<dbReference type="GO" id="GO:0048172">
    <property type="term" value="P:regulation of short-term neuronal synaptic plasticity"/>
    <property type="evidence" value="ECO:0007669"/>
    <property type="project" value="TreeGrafter"/>
</dbReference>
<dbReference type="InterPro" id="IPR035925">
    <property type="entry name" value="BSD_dom_sf"/>
</dbReference>
<dbReference type="GO" id="GO:0045202">
    <property type="term" value="C:synapse"/>
    <property type="evidence" value="ECO:0007669"/>
    <property type="project" value="TreeGrafter"/>
</dbReference>